<name>A0AAV4Y6H4_CAEEX</name>
<comment type="caution">
    <text evidence="1">The sequence shown here is derived from an EMBL/GenBank/DDBJ whole genome shotgun (WGS) entry which is preliminary data.</text>
</comment>
<evidence type="ECO:0000313" key="2">
    <source>
        <dbReference type="Proteomes" id="UP001054945"/>
    </source>
</evidence>
<accession>A0AAV4Y6H4</accession>
<sequence>MITPQFLSSQLHHHVLLFSQNHHYWVLYHDKLHTLYSEHEVSLEVGKNKHCTGGLTTFNSINQYKAAKGSLSPCRCLLNDLGIDISYWPTLAFCALLLAW</sequence>
<protein>
    <submittedName>
        <fullName evidence="1">Uncharacterized protein</fullName>
    </submittedName>
</protein>
<gene>
    <name evidence="1" type="ORF">CEXT_12011</name>
</gene>
<dbReference type="AlphaFoldDB" id="A0AAV4Y6H4"/>
<proteinExistence type="predicted"/>
<reference evidence="1 2" key="1">
    <citation type="submission" date="2021-06" db="EMBL/GenBank/DDBJ databases">
        <title>Caerostris extrusa draft genome.</title>
        <authorList>
            <person name="Kono N."/>
            <person name="Arakawa K."/>
        </authorList>
    </citation>
    <scope>NUCLEOTIDE SEQUENCE [LARGE SCALE GENOMIC DNA]</scope>
</reference>
<evidence type="ECO:0000313" key="1">
    <source>
        <dbReference type="EMBL" id="GIZ02618.1"/>
    </source>
</evidence>
<dbReference type="EMBL" id="BPLR01001482">
    <property type="protein sequence ID" value="GIZ02618.1"/>
    <property type="molecule type" value="Genomic_DNA"/>
</dbReference>
<dbReference type="Proteomes" id="UP001054945">
    <property type="component" value="Unassembled WGS sequence"/>
</dbReference>
<organism evidence="1 2">
    <name type="scientific">Caerostris extrusa</name>
    <name type="common">Bark spider</name>
    <name type="synonym">Caerostris bankana</name>
    <dbReference type="NCBI Taxonomy" id="172846"/>
    <lineage>
        <taxon>Eukaryota</taxon>
        <taxon>Metazoa</taxon>
        <taxon>Ecdysozoa</taxon>
        <taxon>Arthropoda</taxon>
        <taxon>Chelicerata</taxon>
        <taxon>Arachnida</taxon>
        <taxon>Araneae</taxon>
        <taxon>Araneomorphae</taxon>
        <taxon>Entelegynae</taxon>
        <taxon>Araneoidea</taxon>
        <taxon>Araneidae</taxon>
        <taxon>Caerostris</taxon>
    </lineage>
</organism>
<keyword evidence="2" id="KW-1185">Reference proteome</keyword>